<organism evidence="1 2">
    <name type="scientific">Aphanothece cf. minutissima CCALA 015</name>
    <dbReference type="NCBI Taxonomy" id="2107695"/>
    <lineage>
        <taxon>Bacteria</taxon>
        <taxon>Bacillati</taxon>
        <taxon>Cyanobacteriota</taxon>
        <taxon>Cyanophyceae</taxon>
        <taxon>Oscillatoriophycideae</taxon>
        <taxon>Chroococcales</taxon>
        <taxon>Aphanothecaceae</taxon>
        <taxon>Aphanothece</taxon>
    </lineage>
</organism>
<reference evidence="1 2" key="2">
    <citation type="submission" date="2018-03" db="EMBL/GenBank/DDBJ databases">
        <title>The ancient ancestry and fast evolution of plastids.</title>
        <authorList>
            <person name="Moore K.R."/>
            <person name="Magnabosco C."/>
            <person name="Momper L."/>
            <person name="Gold D.A."/>
            <person name="Bosak T."/>
            <person name="Fournier G.P."/>
        </authorList>
    </citation>
    <scope>NUCLEOTIDE SEQUENCE [LARGE SCALE GENOMIC DNA]</scope>
    <source>
        <strain evidence="1 2">CCALA 015</strain>
    </source>
</reference>
<name>A0ABX5F8H0_9CHRO</name>
<dbReference type="EMBL" id="PVWP01000004">
    <property type="protein sequence ID" value="PSB37844.1"/>
    <property type="molecule type" value="Genomic_DNA"/>
</dbReference>
<reference evidence="1 2" key="1">
    <citation type="submission" date="2018-02" db="EMBL/GenBank/DDBJ databases">
        <authorList>
            <person name="Moore K."/>
            <person name="Momper L."/>
        </authorList>
    </citation>
    <scope>NUCLEOTIDE SEQUENCE [LARGE SCALE GENOMIC DNA]</scope>
    <source>
        <strain evidence="1 2">CCALA 015</strain>
    </source>
</reference>
<comment type="caution">
    <text evidence="1">The sequence shown here is derived from an EMBL/GenBank/DDBJ whole genome shotgun (WGS) entry which is preliminary data.</text>
</comment>
<keyword evidence="2" id="KW-1185">Reference proteome</keyword>
<sequence>MTFLLTFNATTPALNLAQTVQATDVTGGNSFGDLTPTADPNRFTLSVRVPGRDTALVILQPDVTLANLPDSVEFRGFVEIEITTRTFQGQTFDVLLTPEHRGTFLPNNFSFVPPPLPVANNNGRDFDQLIVALPTATGSALFRLPSPVRDLKPLIDNTNPIPFPGRPLPSLPEVLPGPVPPGPVPPIAGAGTDPELRATLARLQDGLSLMARTIDSLAGESAGGDSFFSPEP</sequence>
<protein>
    <submittedName>
        <fullName evidence="1">Uncharacterized protein</fullName>
    </submittedName>
</protein>
<gene>
    <name evidence="1" type="ORF">C7B81_06955</name>
</gene>
<accession>A0ABX5F8H0</accession>
<evidence type="ECO:0000313" key="2">
    <source>
        <dbReference type="Proteomes" id="UP000238218"/>
    </source>
</evidence>
<proteinExistence type="predicted"/>
<dbReference type="Proteomes" id="UP000238218">
    <property type="component" value="Unassembled WGS sequence"/>
</dbReference>
<evidence type="ECO:0000313" key="1">
    <source>
        <dbReference type="EMBL" id="PSB37844.1"/>
    </source>
</evidence>